<name>A0A2S4VD05_9BASI</name>
<dbReference type="VEuPathDB" id="FungiDB:PSHT_09944"/>
<reference evidence="3" key="2">
    <citation type="journal article" date="2018" name="BMC Genomics">
        <title>Genomic insights into host adaptation between the wheat stripe rust pathogen (Puccinia striiformis f. sp. tritici) and the barley stripe rust pathogen (Puccinia striiformis f. sp. hordei).</title>
        <authorList>
            <person name="Xia C."/>
            <person name="Wang M."/>
            <person name="Yin C."/>
            <person name="Cornejo O.E."/>
            <person name="Hulbert S.H."/>
            <person name="Chen X."/>
        </authorList>
    </citation>
    <scope>NUCLEOTIDE SEQUENCE [LARGE SCALE GENOMIC DNA]</scope>
    <source>
        <strain evidence="3">93TX-2</strain>
    </source>
</reference>
<dbReference type="EMBL" id="PKSM01000147">
    <property type="protein sequence ID" value="POW07412.1"/>
    <property type="molecule type" value="Genomic_DNA"/>
</dbReference>
<keyword evidence="3" id="KW-1185">Reference proteome</keyword>
<organism evidence="2 3">
    <name type="scientific">Puccinia striiformis</name>
    <dbReference type="NCBI Taxonomy" id="27350"/>
    <lineage>
        <taxon>Eukaryota</taxon>
        <taxon>Fungi</taxon>
        <taxon>Dikarya</taxon>
        <taxon>Basidiomycota</taxon>
        <taxon>Pucciniomycotina</taxon>
        <taxon>Pucciniomycetes</taxon>
        <taxon>Pucciniales</taxon>
        <taxon>Pucciniaceae</taxon>
        <taxon>Puccinia</taxon>
    </lineage>
</organism>
<dbReference type="AlphaFoldDB" id="A0A2S4VD05"/>
<reference evidence="2 3" key="1">
    <citation type="submission" date="2017-12" db="EMBL/GenBank/DDBJ databases">
        <title>Gene loss provides genomic basis for host adaptation in cereal stripe rust fungi.</title>
        <authorList>
            <person name="Xia C."/>
        </authorList>
    </citation>
    <scope>NUCLEOTIDE SEQUENCE [LARGE SCALE GENOMIC DNA]</scope>
    <source>
        <strain evidence="2 3">93TX-2</strain>
    </source>
</reference>
<evidence type="ECO:0000256" key="1">
    <source>
        <dbReference type="SAM" id="MobiDB-lite"/>
    </source>
</evidence>
<dbReference type="VEuPathDB" id="FungiDB:PSTT_12054"/>
<dbReference type="Proteomes" id="UP000238274">
    <property type="component" value="Unassembled WGS sequence"/>
</dbReference>
<comment type="caution">
    <text evidence="2">The sequence shown here is derived from an EMBL/GenBank/DDBJ whole genome shotgun (WGS) entry which is preliminary data.</text>
</comment>
<gene>
    <name evidence="2" type="ORF">PSHT_09944</name>
</gene>
<reference evidence="3" key="3">
    <citation type="journal article" date="2018" name="Mol. Plant Microbe Interact.">
        <title>Genome sequence resources for the wheat stripe rust pathogen (Puccinia striiformis f. sp. tritici) and the barley stripe rust pathogen (Puccinia striiformis f. sp. hordei).</title>
        <authorList>
            <person name="Xia C."/>
            <person name="Wang M."/>
            <person name="Yin C."/>
            <person name="Cornejo O.E."/>
            <person name="Hulbert S.H."/>
            <person name="Chen X."/>
        </authorList>
    </citation>
    <scope>NUCLEOTIDE SEQUENCE [LARGE SCALE GENOMIC DNA]</scope>
    <source>
        <strain evidence="3">93TX-2</strain>
    </source>
</reference>
<protein>
    <submittedName>
        <fullName evidence="2">Uncharacterized protein</fullName>
    </submittedName>
</protein>
<evidence type="ECO:0000313" key="3">
    <source>
        <dbReference type="Proteomes" id="UP000238274"/>
    </source>
</evidence>
<evidence type="ECO:0000313" key="2">
    <source>
        <dbReference type="EMBL" id="POW07412.1"/>
    </source>
</evidence>
<feature type="non-terminal residue" evidence="2">
    <location>
        <position position="1"/>
    </location>
</feature>
<feature type="compositionally biased region" description="Basic and acidic residues" evidence="1">
    <location>
        <begin position="111"/>
        <end position="121"/>
    </location>
</feature>
<accession>A0A2S4VD05</accession>
<proteinExistence type="predicted"/>
<sequence>FHSAYKDCFDAKWLNGTGVDPIDLFEDGEIKKIMDNFGAIDGVSSVRKIMGGHTVPGQFEALYKVLEDFENGPVANEESVRKAKEAASVKKKAEEDALYSGAQSRGAGDIGRSESSGEGKT</sequence>
<feature type="region of interest" description="Disordered" evidence="1">
    <location>
        <begin position="89"/>
        <end position="121"/>
    </location>
</feature>